<accession>A0A559ID77</accession>
<evidence type="ECO:0000313" key="3">
    <source>
        <dbReference type="Proteomes" id="UP000318102"/>
    </source>
</evidence>
<keyword evidence="1" id="KW-0472">Membrane</keyword>
<dbReference type="AlphaFoldDB" id="A0A559ID77"/>
<protein>
    <submittedName>
        <fullName evidence="2">Uncharacterized protein</fullName>
    </submittedName>
</protein>
<sequence length="90" mass="9787">MVVNSLPRALEIIKKIGPKMFKYIALLISIFTVIAGTVATAAFLGSNESITLDQTLQIYQVILLKYVVNFGSIGASILVLIALLYKGKDK</sequence>
<reference evidence="2 3" key="1">
    <citation type="submission" date="2019-07" db="EMBL/GenBank/DDBJ databases">
        <authorList>
            <person name="Kim J."/>
        </authorList>
    </citation>
    <scope>NUCLEOTIDE SEQUENCE [LARGE SCALE GENOMIC DNA]</scope>
    <source>
        <strain evidence="2 3">N4</strain>
    </source>
</reference>
<dbReference type="EMBL" id="VNJK01000007">
    <property type="protein sequence ID" value="TVX85594.1"/>
    <property type="molecule type" value="Genomic_DNA"/>
</dbReference>
<feature type="transmembrane region" description="Helical" evidence="1">
    <location>
        <begin position="63"/>
        <end position="85"/>
    </location>
</feature>
<keyword evidence="3" id="KW-1185">Reference proteome</keyword>
<name>A0A559ID77_9BACL</name>
<dbReference type="Proteomes" id="UP000318102">
    <property type="component" value="Unassembled WGS sequence"/>
</dbReference>
<comment type="caution">
    <text evidence="2">The sequence shown here is derived from an EMBL/GenBank/DDBJ whole genome shotgun (WGS) entry which is preliminary data.</text>
</comment>
<keyword evidence="1" id="KW-0812">Transmembrane</keyword>
<evidence type="ECO:0000313" key="2">
    <source>
        <dbReference type="EMBL" id="TVX85594.1"/>
    </source>
</evidence>
<proteinExistence type="predicted"/>
<organism evidence="2 3">
    <name type="scientific">Paenibacillus agilis</name>
    <dbReference type="NCBI Taxonomy" id="3020863"/>
    <lineage>
        <taxon>Bacteria</taxon>
        <taxon>Bacillati</taxon>
        <taxon>Bacillota</taxon>
        <taxon>Bacilli</taxon>
        <taxon>Bacillales</taxon>
        <taxon>Paenibacillaceae</taxon>
        <taxon>Paenibacillus</taxon>
    </lineage>
</organism>
<dbReference type="RefSeq" id="WP_144995115.1">
    <property type="nucleotide sequence ID" value="NZ_VNJK01000007.1"/>
</dbReference>
<feature type="transmembrane region" description="Helical" evidence="1">
    <location>
        <begin position="21"/>
        <end position="43"/>
    </location>
</feature>
<keyword evidence="1" id="KW-1133">Transmembrane helix</keyword>
<evidence type="ECO:0000256" key="1">
    <source>
        <dbReference type="SAM" id="Phobius"/>
    </source>
</evidence>
<gene>
    <name evidence="2" type="ORF">FPZ44_24885</name>
</gene>